<gene>
    <name evidence="1" type="ORF">C922_05397</name>
</gene>
<accession>W6ZY19</accession>
<organism evidence="1 2">
    <name type="scientific">Plasmodium inui San Antonio 1</name>
    <dbReference type="NCBI Taxonomy" id="1237626"/>
    <lineage>
        <taxon>Eukaryota</taxon>
        <taxon>Sar</taxon>
        <taxon>Alveolata</taxon>
        <taxon>Apicomplexa</taxon>
        <taxon>Aconoidasida</taxon>
        <taxon>Haemosporida</taxon>
        <taxon>Plasmodiidae</taxon>
        <taxon>Plasmodium</taxon>
        <taxon>Plasmodium (Plasmodium)</taxon>
    </lineage>
</organism>
<protein>
    <submittedName>
        <fullName evidence="1">Uncharacterized protein</fullName>
    </submittedName>
</protein>
<proteinExistence type="predicted"/>
<dbReference type="GeneID" id="20040671"/>
<dbReference type="Proteomes" id="UP000030640">
    <property type="component" value="Unassembled WGS sequence"/>
</dbReference>
<dbReference type="EMBL" id="KI965525">
    <property type="protein sequence ID" value="EUD64218.1"/>
    <property type="molecule type" value="Genomic_DNA"/>
</dbReference>
<evidence type="ECO:0000313" key="1">
    <source>
        <dbReference type="EMBL" id="EUD64218.1"/>
    </source>
</evidence>
<reference evidence="1 2" key="1">
    <citation type="submission" date="2013-02" db="EMBL/GenBank/DDBJ databases">
        <title>The Genome Sequence of Plasmodium inui San Antonio 1.</title>
        <authorList>
            <consortium name="The Broad Institute Genome Sequencing Platform"/>
            <consortium name="The Broad Institute Genome Sequencing Center for Infectious Disease"/>
            <person name="Neafsey D."/>
            <person name="Cheeseman I."/>
            <person name="Volkman S."/>
            <person name="Adams J."/>
            <person name="Walker B."/>
            <person name="Young S.K."/>
            <person name="Zeng Q."/>
            <person name="Gargeya S."/>
            <person name="Fitzgerald M."/>
            <person name="Haas B."/>
            <person name="Abouelleil A."/>
            <person name="Alvarado L."/>
            <person name="Arachchi H.M."/>
            <person name="Berlin A.M."/>
            <person name="Chapman S.B."/>
            <person name="Dewar J."/>
            <person name="Goldberg J."/>
            <person name="Griggs A."/>
            <person name="Gujja S."/>
            <person name="Hansen M."/>
            <person name="Howarth C."/>
            <person name="Imamovic A."/>
            <person name="Larimer J."/>
            <person name="McCowan C."/>
            <person name="Murphy C."/>
            <person name="Neiman D."/>
            <person name="Pearson M."/>
            <person name="Priest M."/>
            <person name="Roberts A."/>
            <person name="Saif S."/>
            <person name="Shea T."/>
            <person name="Sisk P."/>
            <person name="Sykes S."/>
            <person name="Wortman J."/>
            <person name="Nusbaum C."/>
            <person name="Birren B."/>
        </authorList>
    </citation>
    <scope>NUCLEOTIDE SEQUENCE [LARGE SCALE GENOMIC DNA]</scope>
    <source>
        <strain evidence="1 2">San Antonio 1</strain>
    </source>
</reference>
<keyword evidence="2" id="KW-1185">Reference proteome</keyword>
<evidence type="ECO:0000313" key="2">
    <source>
        <dbReference type="Proteomes" id="UP000030640"/>
    </source>
</evidence>
<dbReference type="AlphaFoldDB" id="W6ZY19"/>
<name>W6ZY19_9APIC</name>
<dbReference type="VEuPathDB" id="PlasmoDB:C922_05397"/>
<dbReference type="RefSeq" id="XP_008819190.1">
    <property type="nucleotide sequence ID" value="XM_008820968.1"/>
</dbReference>
<sequence length="99" mass="11652">MTNEDLRGDFMRWNRVPSRDSGWNNTILIVVSDTLYYRQNKGTNIEKTVIQREESSGDTATRLILFQKYTKGALIDIKRNGRRRFIHLPILFTLETLHP</sequence>